<accession>A0AB39UVQ7</accession>
<dbReference type="GO" id="GO:0103068">
    <property type="term" value="F:leukotriene C4 gamma-glutamyl transferase activity"/>
    <property type="evidence" value="ECO:0007669"/>
    <property type="project" value="UniProtKB-EC"/>
</dbReference>
<dbReference type="InterPro" id="IPR052896">
    <property type="entry name" value="GGT-like_enzyme"/>
</dbReference>
<dbReference type="AlphaFoldDB" id="A0AB39UVQ7"/>
<dbReference type="RefSeq" id="WP_369601132.1">
    <property type="nucleotide sequence ID" value="NZ_CP154858.1"/>
</dbReference>
<organism evidence="2">
    <name type="scientific">Thermohahella caldifontis</name>
    <dbReference type="NCBI Taxonomy" id="3142973"/>
    <lineage>
        <taxon>Bacteria</taxon>
        <taxon>Pseudomonadati</taxon>
        <taxon>Pseudomonadota</taxon>
        <taxon>Gammaproteobacteria</taxon>
        <taxon>Oceanospirillales</taxon>
        <taxon>Hahellaceae</taxon>
        <taxon>Thermohahella</taxon>
    </lineage>
</organism>
<feature type="chain" id="PRO_5044244212" evidence="1">
    <location>
        <begin position="28"/>
        <end position="494"/>
    </location>
</feature>
<feature type="signal peptide" evidence="1">
    <location>
        <begin position="1"/>
        <end position="27"/>
    </location>
</feature>
<proteinExistence type="predicted"/>
<keyword evidence="2" id="KW-0808">Transferase</keyword>
<dbReference type="EMBL" id="CP154858">
    <property type="protein sequence ID" value="XDT72118.1"/>
    <property type="molecule type" value="Genomic_DNA"/>
</dbReference>
<evidence type="ECO:0000313" key="2">
    <source>
        <dbReference type="EMBL" id="XDT72118.1"/>
    </source>
</evidence>
<dbReference type="Pfam" id="PF01019">
    <property type="entry name" value="G_glu_transpept"/>
    <property type="match status" value="2"/>
</dbReference>
<keyword evidence="1" id="KW-0732">Signal</keyword>
<evidence type="ECO:0000256" key="1">
    <source>
        <dbReference type="SAM" id="SignalP"/>
    </source>
</evidence>
<dbReference type="KEGG" id="tcd:AAIA72_15160"/>
<dbReference type="PANTHER" id="PTHR43881">
    <property type="entry name" value="GAMMA-GLUTAMYLTRANSPEPTIDASE (AFU_ORTHOLOGUE AFUA_4G13580)"/>
    <property type="match status" value="1"/>
</dbReference>
<dbReference type="EC" id="2.3.2.2" evidence="2"/>
<dbReference type="PRINTS" id="PR01210">
    <property type="entry name" value="GGTRANSPTASE"/>
</dbReference>
<protein>
    <submittedName>
        <fullName evidence="2">Gamma-glutamyltransferase</fullName>
        <ecNumber evidence="2">2.3.2.2</ecNumber>
    </submittedName>
</protein>
<name>A0AB39UVQ7_9GAMM</name>
<reference evidence="2" key="1">
    <citation type="submission" date="2024-05" db="EMBL/GenBank/DDBJ databases">
        <title>Genome sequencing of novel strain.</title>
        <authorList>
            <person name="Ganbat D."/>
            <person name="Ganbat S."/>
            <person name="Lee S.-J."/>
        </authorList>
    </citation>
    <scope>NUCLEOTIDE SEQUENCE</scope>
    <source>
        <strain evidence="2">SMD15-11</strain>
    </source>
</reference>
<keyword evidence="2" id="KW-0012">Acyltransferase</keyword>
<dbReference type="SUPFAM" id="SSF56235">
    <property type="entry name" value="N-terminal nucleophile aminohydrolases (Ntn hydrolases)"/>
    <property type="match status" value="1"/>
</dbReference>
<dbReference type="InterPro" id="IPR029055">
    <property type="entry name" value="Ntn_hydrolases_N"/>
</dbReference>
<gene>
    <name evidence="2" type="ORF">AAIA72_15160</name>
</gene>
<dbReference type="PANTHER" id="PTHR43881:SF1">
    <property type="entry name" value="GAMMA-GLUTAMYLTRANSPEPTIDASE (AFU_ORTHOLOGUE AFUA_4G13580)"/>
    <property type="match status" value="1"/>
</dbReference>
<sequence>MQLRLRERARRLSALLVMLVLVLPACTSQPVTPAYQTVSTSHPLATQAALRILDEGGNAFDAAIAAASVLAVVTPDEAPLGGGLLIWVEAAGKPAYVLDSLPALPESARKADDTRTLLIPGVAAGLDHLYRKHARQTSGRLYADALRLAERGVPGHPEIRPPVRVLKALALRGSDGFYQGPFAQAFRQHVAQAGGRWTDDDLARYSPRQVAPVTLNTPLGQLSLAPVSASLATYRFATLSALLERIPFPTLTDRVLAWRLLLDSEPAATPDVLWRAENPRDSDLADLRTELEEYRRHPPAPVTPDLSAPDQPCSPAPATLAIEDRHGNHVLLVFWRPPAGARAAELAGTGLTVFDVGGIPGGVASLPQQAHWPSAQAVAHWQGEAGTAWLAVSHPQDAAWPLFRVVQALAGNLPARIWQAEAPLCYLGHRTLMTPDPAAARLRGQLSSQGLTVTAGTTGDHVSGVLRASRKRVPNALTEDAHNPSRALVRTLQP</sequence>